<organism evidence="1 2">
    <name type="scientific">Cichorium intybus</name>
    <name type="common">Chicory</name>
    <dbReference type="NCBI Taxonomy" id="13427"/>
    <lineage>
        <taxon>Eukaryota</taxon>
        <taxon>Viridiplantae</taxon>
        <taxon>Streptophyta</taxon>
        <taxon>Embryophyta</taxon>
        <taxon>Tracheophyta</taxon>
        <taxon>Spermatophyta</taxon>
        <taxon>Magnoliopsida</taxon>
        <taxon>eudicotyledons</taxon>
        <taxon>Gunneridae</taxon>
        <taxon>Pentapetalae</taxon>
        <taxon>asterids</taxon>
        <taxon>campanulids</taxon>
        <taxon>Asterales</taxon>
        <taxon>Asteraceae</taxon>
        <taxon>Cichorioideae</taxon>
        <taxon>Cichorieae</taxon>
        <taxon>Cichoriinae</taxon>
        <taxon>Cichorium</taxon>
    </lineage>
</organism>
<evidence type="ECO:0000313" key="2">
    <source>
        <dbReference type="Proteomes" id="UP001055811"/>
    </source>
</evidence>
<keyword evidence="2" id="KW-1185">Reference proteome</keyword>
<name>A0ACB9GCW4_CICIN</name>
<comment type="caution">
    <text evidence="1">The sequence shown here is derived from an EMBL/GenBank/DDBJ whole genome shotgun (WGS) entry which is preliminary data.</text>
</comment>
<protein>
    <submittedName>
        <fullName evidence="1">Uncharacterized protein</fullName>
    </submittedName>
</protein>
<gene>
    <name evidence="1" type="ORF">L2E82_11017</name>
</gene>
<dbReference type="Proteomes" id="UP001055811">
    <property type="component" value="Linkage Group LG02"/>
</dbReference>
<accession>A0ACB9GCW4</accession>
<sequence length="70" mass="7988">MALPLQGQSEVNALKVFDEMPKGEVISWISFLTGYIRNGYLEQMAREKEEALHEQFVHMCIVATSNQQSD</sequence>
<dbReference type="EMBL" id="CM042010">
    <property type="protein sequence ID" value="KAI3781018.1"/>
    <property type="molecule type" value="Genomic_DNA"/>
</dbReference>
<proteinExistence type="predicted"/>
<reference evidence="1 2" key="2">
    <citation type="journal article" date="2022" name="Mol. Ecol. Resour.">
        <title>The genomes of chicory, endive, great burdock and yacon provide insights into Asteraceae paleo-polyploidization history and plant inulin production.</title>
        <authorList>
            <person name="Fan W."/>
            <person name="Wang S."/>
            <person name="Wang H."/>
            <person name="Wang A."/>
            <person name="Jiang F."/>
            <person name="Liu H."/>
            <person name="Zhao H."/>
            <person name="Xu D."/>
            <person name="Zhang Y."/>
        </authorList>
    </citation>
    <scope>NUCLEOTIDE SEQUENCE [LARGE SCALE GENOMIC DNA]</scope>
    <source>
        <strain evidence="2">cv. Punajuju</strain>
        <tissue evidence="1">Leaves</tissue>
    </source>
</reference>
<evidence type="ECO:0000313" key="1">
    <source>
        <dbReference type="EMBL" id="KAI3781018.1"/>
    </source>
</evidence>
<reference evidence="2" key="1">
    <citation type="journal article" date="2022" name="Mol. Ecol. Resour.">
        <title>The genomes of chicory, endive, great burdock and yacon provide insights into Asteraceae palaeo-polyploidization history and plant inulin production.</title>
        <authorList>
            <person name="Fan W."/>
            <person name="Wang S."/>
            <person name="Wang H."/>
            <person name="Wang A."/>
            <person name="Jiang F."/>
            <person name="Liu H."/>
            <person name="Zhao H."/>
            <person name="Xu D."/>
            <person name="Zhang Y."/>
        </authorList>
    </citation>
    <scope>NUCLEOTIDE SEQUENCE [LARGE SCALE GENOMIC DNA]</scope>
    <source>
        <strain evidence="2">cv. Punajuju</strain>
    </source>
</reference>